<feature type="region of interest" description="Disordered" evidence="1">
    <location>
        <begin position="1"/>
        <end position="35"/>
    </location>
</feature>
<protein>
    <submittedName>
        <fullName evidence="4">MerR family transcriptional regulator</fullName>
    </submittedName>
</protein>
<evidence type="ECO:0000256" key="1">
    <source>
        <dbReference type="SAM" id="MobiDB-lite"/>
    </source>
</evidence>
<dbReference type="Proteomes" id="UP001165283">
    <property type="component" value="Unassembled WGS sequence"/>
</dbReference>
<dbReference type="InterPro" id="IPR009061">
    <property type="entry name" value="DNA-bd_dom_put_sf"/>
</dbReference>
<feature type="region of interest" description="Disordered" evidence="1">
    <location>
        <begin position="114"/>
        <end position="143"/>
    </location>
</feature>
<dbReference type="EMBL" id="JAGSOV010000016">
    <property type="protein sequence ID" value="MCO1654909.1"/>
    <property type="molecule type" value="Genomic_DNA"/>
</dbReference>
<dbReference type="InterPro" id="IPR006158">
    <property type="entry name" value="Cobalamin-bd"/>
</dbReference>
<sequence>MTGTGQSVPVPVADGDKRPPTDGAGPEGAEWDGEQLSLGVAAAARRLGVAPATLRTWDRRYGLGPSDHSPGRHRRYSTEDLARLDLMRRALLRGASAADAAQHARTGRLHLVEARPDPAPADPAPADPAPADPAPADAAPADAAPADAIPAVAAPARATDLEVPRRAGGGVLRLGSATPAARGLGRAAMALDSGAVRDQIRDAIDADGVVAAWDEVVRPVLVAVAQRWSYSGTGVEIEHLLSACAMAVFGVRAVPEPARSGAPPVLLAAMPGEQHVLPSVALAAALAERGVSCRPLGPDLPAAALVAAVRRTAPAAVFLWAQVARTADVEVLRALPRTRPRFRTYVGGPGWSGRELPPRVPVLTSLASACEEISGAVAV</sequence>
<dbReference type="InterPro" id="IPR036594">
    <property type="entry name" value="Meth_synthase_dom"/>
</dbReference>
<dbReference type="Gene3D" id="1.10.1240.10">
    <property type="entry name" value="Methionine synthase domain"/>
    <property type="match status" value="1"/>
</dbReference>
<feature type="compositionally biased region" description="Pro residues" evidence="1">
    <location>
        <begin position="117"/>
        <end position="133"/>
    </location>
</feature>
<evidence type="ECO:0000259" key="2">
    <source>
        <dbReference type="PROSITE" id="PS50937"/>
    </source>
</evidence>
<feature type="domain" description="HTH merR-type" evidence="2">
    <location>
        <begin position="43"/>
        <end position="106"/>
    </location>
</feature>
<gene>
    <name evidence="4" type="ORF">KDL28_07540</name>
</gene>
<dbReference type="SMART" id="SM00422">
    <property type="entry name" value="HTH_MERR"/>
    <property type="match status" value="1"/>
</dbReference>
<dbReference type="Gene3D" id="1.10.1660.10">
    <property type="match status" value="1"/>
</dbReference>
<dbReference type="SUPFAM" id="SSF46955">
    <property type="entry name" value="Putative DNA-binding domain"/>
    <property type="match status" value="1"/>
</dbReference>
<name>A0ABT0ZVZ1_9PSEU</name>
<reference evidence="4" key="1">
    <citation type="submission" date="2021-04" db="EMBL/GenBank/DDBJ databases">
        <title>Pseudonocardia sp. nov., isolated from sandy soil of mangrove forest.</title>
        <authorList>
            <person name="Zan Z."/>
            <person name="Huang R."/>
            <person name="Liu W."/>
        </authorList>
    </citation>
    <scope>NUCLEOTIDE SEQUENCE</scope>
    <source>
        <strain evidence="4">S2-4</strain>
    </source>
</reference>
<dbReference type="InterPro" id="IPR036724">
    <property type="entry name" value="Cobalamin-bd_sf"/>
</dbReference>
<accession>A0ABT0ZVZ1</accession>
<evidence type="ECO:0000313" key="5">
    <source>
        <dbReference type="Proteomes" id="UP001165283"/>
    </source>
</evidence>
<organism evidence="4 5">
    <name type="scientific">Pseudonocardia humida</name>
    <dbReference type="NCBI Taxonomy" id="2800819"/>
    <lineage>
        <taxon>Bacteria</taxon>
        <taxon>Bacillati</taxon>
        <taxon>Actinomycetota</taxon>
        <taxon>Actinomycetes</taxon>
        <taxon>Pseudonocardiales</taxon>
        <taxon>Pseudonocardiaceae</taxon>
        <taxon>Pseudonocardia</taxon>
    </lineage>
</organism>
<evidence type="ECO:0000313" key="4">
    <source>
        <dbReference type="EMBL" id="MCO1654909.1"/>
    </source>
</evidence>
<feature type="compositionally biased region" description="Low complexity" evidence="1">
    <location>
        <begin position="134"/>
        <end position="143"/>
    </location>
</feature>
<keyword evidence="5" id="KW-1185">Reference proteome</keyword>
<dbReference type="InterPro" id="IPR000551">
    <property type="entry name" value="MerR-type_HTH_dom"/>
</dbReference>
<dbReference type="SUPFAM" id="SSF52242">
    <property type="entry name" value="Cobalamin (vitamin B12)-binding domain"/>
    <property type="match status" value="1"/>
</dbReference>
<dbReference type="PROSITE" id="PS50937">
    <property type="entry name" value="HTH_MERR_2"/>
    <property type="match status" value="1"/>
</dbReference>
<proteinExistence type="predicted"/>
<evidence type="ECO:0000259" key="3">
    <source>
        <dbReference type="PROSITE" id="PS51332"/>
    </source>
</evidence>
<dbReference type="Gene3D" id="3.40.50.280">
    <property type="entry name" value="Cobalamin-binding domain"/>
    <property type="match status" value="1"/>
</dbReference>
<dbReference type="Pfam" id="PF13411">
    <property type="entry name" value="MerR_1"/>
    <property type="match status" value="1"/>
</dbReference>
<dbReference type="PROSITE" id="PS51332">
    <property type="entry name" value="B12_BINDING"/>
    <property type="match status" value="1"/>
</dbReference>
<feature type="domain" description="B12-binding" evidence="3">
    <location>
        <begin position="262"/>
        <end position="379"/>
    </location>
</feature>
<comment type="caution">
    <text evidence="4">The sequence shown here is derived from an EMBL/GenBank/DDBJ whole genome shotgun (WGS) entry which is preliminary data.</text>
</comment>